<dbReference type="GO" id="GO:0035556">
    <property type="term" value="P:intracellular signal transduction"/>
    <property type="evidence" value="ECO:0007669"/>
    <property type="project" value="TreeGrafter"/>
</dbReference>
<sequence>MADLDLNSSIELLSGRMHDNNQHSMSCDTAELLRTPSPCMIESDQEAEVTDGVSVGVEAKESSSGERVDGNQDQQAQWAAIPATSTPKKQNTPPNPQILEGTFRGSGYHRDGTKVDLQWDTCRAVLPDGSSMFCLWMSRCGLQGALFQTHDSLYNQSGASLGEQIDNASYGEALRSTIDLEQTRACDGQFKEEYQLVSAVGKGAFGFVWKAIRRSDGQEVIVKFINKARIVDDCWVDDPMLGRVSQEIAILTRVQHHNIVKVLEVFENGSYFQMVMEKHGEGLDLFEFIDMHPSLDEPLASYIFRQLVAAVFYLRTKSILHRDIKDENIIIDKCFHIRLIDFGSAAMMVPKKLFYNFYGTLEYCSPEVLQGNPYEGPELEMWSLGVLLYTLLFSENPFCGVEEILNGKLRIPVHLSLASVLKVIEKCPELYTVKEAQLQQRITNLRKLGLVEGSLQRVVVHYPQILTVPAKRIRTAVTFLREKCLFTMHQVTGILRDSPAAVLENTNHLEYKFQYVYFRMGVKQAEMVKSKLFRFSLDEVRNRHSFLERRGLYQTPDKNGQTLVINPRLDRVLHSDQDAFLKLASASAEEYDVFKRLVEREWRQEEHHTEWIFSSEEQISWLLCELVTALTVTSYCCAILTVTLMVVDTYAAVRWPLHYHDILPPARTHRILVGVWVLAAVYPFTLVILMEIERGPSHDSMAVCLVLISLGFIQLNHMVGIHIYFFVGALICTGLIFYCYIRLYMVTRTQGIWQNRFSRARVTLTLLHRVLLLLYFAPGFVFTLELFLFHRTDISQDVRVWVSTVNMCVFMLLPRAFAPYLYGLRYREISDCLMQLLPQHCRLNQAAVP</sequence>
<evidence type="ECO:0000256" key="12">
    <source>
        <dbReference type="ARBA" id="ARBA00023136"/>
    </source>
</evidence>
<protein>
    <recommendedName>
        <fullName evidence="3">non-specific serine/threonine protein kinase</fullName>
        <ecNumber evidence="3">2.7.11.1</ecNumber>
    </recommendedName>
</protein>
<keyword evidence="9 15" id="KW-0067">ATP-binding</keyword>
<feature type="transmembrane region" description="Helical" evidence="17">
    <location>
        <begin position="671"/>
        <end position="689"/>
    </location>
</feature>
<dbReference type="OrthoDB" id="10252171at2759"/>
<dbReference type="Gene3D" id="3.30.200.20">
    <property type="entry name" value="Phosphorylase Kinase, domain 1"/>
    <property type="match status" value="1"/>
</dbReference>
<dbReference type="Pfam" id="PF02536">
    <property type="entry name" value="mTERF"/>
    <property type="match status" value="1"/>
</dbReference>
<comment type="caution">
    <text evidence="20">The sequence shown here is derived from an EMBL/GenBank/DDBJ whole genome shotgun (WGS) entry which is preliminary data.</text>
</comment>
<dbReference type="PANTHER" id="PTHR24346">
    <property type="entry name" value="MAP/MICROTUBULE AFFINITY-REGULATING KINASE"/>
    <property type="match status" value="1"/>
</dbReference>
<comment type="similarity">
    <text evidence="2">Belongs to the mTERF family.</text>
</comment>
<evidence type="ECO:0000256" key="8">
    <source>
        <dbReference type="ARBA" id="ARBA00022777"/>
    </source>
</evidence>
<dbReference type="Gene3D" id="1.25.70.10">
    <property type="entry name" value="Transcription termination factor 3, mitochondrial"/>
    <property type="match status" value="1"/>
</dbReference>
<dbReference type="InterPro" id="IPR011009">
    <property type="entry name" value="Kinase-like_dom_sf"/>
</dbReference>
<evidence type="ECO:0000256" key="15">
    <source>
        <dbReference type="PROSITE-ProRule" id="PRU10141"/>
    </source>
</evidence>
<evidence type="ECO:0000256" key="16">
    <source>
        <dbReference type="SAM" id="MobiDB-lite"/>
    </source>
</evidence>
<evidence type="ECO:0000256" key="1">
    <source>
        <dbReference type="ARBA" id="ARBA00004370"/>
    </source>
</evidence>
<dbReference type="GO" id="GO:0005634">
    <property type="term" value="C:nucleus"/>
    <property type="evidence" value="ECO:0007669"/>
    <property type="project" value="TreeGrafter"/>
</dbReference>
<feature type="region of interest" description="Disordered" evidence="16">
    <location>
        <begin position="81"/>
        <end position="105"/>
    </location>
</feature>
<comment type="catalytic activity">
    <reaction evidence="14">
        <text>L-seryl-[protein] + ATP = O-phospho-L-seryl-[protein] + ADP + H(+)</text>
        <dbReference type="Rhea" id="RHEA:17989"/>
        <dbReference type="Rhea" id="RHEA-COMP:9863"/>
        <dbReference type="Rhea" id="RHEA-COMP:11604"/>
        <dbReference type="ChEBI" id="CHEBI:15378"/>
        <dbReference type="ChEBI" id="CHEBI:29999"/>
        <dbReference type="ChEBI" id="CHEBI:30616"/>
        <dbReference type="ChEBI" id="CHEBI:83421"/>
        <dbReference type="ChEBI" id="CHEBI:456216"/>
        <dbReference type="EC" id="2.7.11.1"/>
    </reaction>
</comment>
<dbReference type="SMART" id="SM00733">
    <property type="entry name" value="Mterf"/>
    <property type="match status" value="4"/>
</dbReference>
<evidence type="ECO:0000256" key="7">
    <source>
        <dbReference type="ARBA" id="ARBA00022741"/>
    </source>
</evidence>
<evidence type="ECO:0000256" key="14">
    <source>
        <dbReference type="ARBA" id="ARBA00048679"/>
    </source>
</evidence>
<keyword evidence="4" id="KW-0723">Serine/threonine-protein kinase</keyword>
<dbReference type="InterPro" id="IPR038538">
    <property type="entry name" value="MTERF_sf"/>
</dbReference>
<evidence type="ECO:0000256" key="3">
    <source>
        <dbReference type="ARBA" id="ARBA00012513"/>
    </source>
</evidence>
<dbReference type="InterPro" id="IPR000719">
    <property type="entry name" value="Prot_kinase_dom"/>
</dbReference>
<dbReference type="PROSITE" id="PS50262">
    <property type="entry name" value="G_PROTEIN_RECEP_F1_2"/>
    <property type="match status" value="1"/>
</dbReference>
<keyword evidence="6 17" id="KW-0812">Transmembrane</keyword>
<proteinExistence type="inferred from homology"/>
<keyword evidence="11 17" id="KW-1133">Transmembrane helix</keyword>
<dbReference type="EC" id="2.7.11.1" evidence="3"/>
<feature type="domain" description="G-protein coupled receptors family 1 profile" evidence="19">
    <location>
        <begin position="610"/>
        <end position="822"/>
    </location>
</feature>
<evidence type="ECO:0000256" key="13">
    <source>
        <dbReference type="ARBA" id="ARBA00047899"/>
    </source>
</evidence>
<reference evidence="20" key="1">
    <citation type="journal article" date="2004" name="Nature">
        <title>Genome duplication in the teleost fish Tetraodon nigroviridis reveals the early vertebrate proto-karyotype.</title>
        <authorList>
            <person name="Jaillon O."/>
            <person name="Aury J.-M."/>
            <person name="Brunet F."/>
            <person name="Petit J.-L."/>
            <person name="Stange-Thomann N."/>
            <person name="Mauceli E."/>
            <person name="Bouneau L."/>
            <person name="Fischer C."/>
            <person name="Ozouf-Costaz C."/>
            <person name="Bernot A."/>
            <person name="Nicaud S."/>
            <person name="Jaffe D."/>
            <person name="Fisher S."/>
            <person name="Lutfalla G."/>
            <person name="Dossat C."/>
            <person name="Segurens B."/>
            <person name="Dasilva C."/>
            <person name="Salanoubat M."/>
            <person name="Levy M."/>
            <person name="Boudet N."/>
            <person name="Castellano S."/>
            <person name="Anthouard V."/>
            <person name="Jubin C."/>
            <person name="Castelli V."/>
            <person name="Katinka M."/>
            <person name="Vacherie B."/>
            <person name="Biemont C."/>
            <person name="Skalli Z."/>
            <person name="Cattolico L."/>
            <person name="Poulain J."/>
            <person name="De Berardinis V."/>
            <person name="Cruaud C."/>
            <person name="Duprat S."/>
            <person name="Brottier P."/>
            <person name="Coutanceau J.-P."/>
            <person name="Gouzy J."/>
            <person name="Parra G."/>
            <person name="Lardier G."/>
            <person name="Chapple C."/>
            <person name="McKernan K.J."/>
            <person name="McEwan P."/>
            <person name="Bosak S."/>
            <person name="Kellis M."/>
            <person name="Volff J.-N."/>
            <person name="Guigo R."/>
            <person name="Zody M.C."/>
            <person name="Mesirov J."/>
            <person name="Lindblad-Toh K."/>
            <person name="Birren B."/>
            <person name="Nusbaum C."/>
            <person name="Kahn D."/>
            <person name="Robinson-Rechavi M."/>
            <person name="Laudet V."/>
            <person name="Schachter V."/>
            <person name="Quetier F."/>
            <person name="Saurin W."/>
            <person name="Scarpelli C."/>
            <person name="Wincker P."/>
            <person name="Lander E.S."/>
            <person name="Weissenbach J."/>
            <person name="Roest Crollius H."/>
        </authorList>
    </citation>
    <scope>NUCLEOTIDE SEQUENCE [LARGE SCALE GENOMIC DNA]</scope>
</reference>
<dbReference type="InterPro" id="IPR008271">
    <property type="entry name" value="Ser/Thr_kinase_AS"/>
</dbReference>
<feature type="transmembrane region" description="Helical" evidence="17">
    <location>
        <begin position="723"/>
        <end position="745"/>
    </location>
</feature>
<keyword evidence="12 17" id="KW-0472">Membrane</keyword>
<accession>Q4RV92</accession>
<comment type="catalytic activity">
    <reaction evidence="13">
        <text>L-threonyl-[protein] + ATP = O-phospho-L-threonyl-[protein] + ADP + H(+)</text>
        <dbReference type="Rhea" id="RHEA:46608"/>
        <dbReference type="Rhea" id="RHEA-COMP:11060"/>
        <dbReference type="Rhea" id="RHEA-COMP:11605"/>
        <dbReference type="ChEBI" id="CHEBI:15378"/>
        <dbReference type="ChEBI" id="CHEBI:30013"/>
        <dbReference type="ChEBI" id="CHEBI:30616"/>
        <dbReference type="ChEBI" id="CHEBI:61977"/>
        <dbReference type="ChEBI" id="CHEBI:456216"/>
        <dbReference type="EC" id="2.7.11.1"/>
    </reaction>
</comment>
<dbReference type="CDD" id="cd00637">
    <property type="entry name" value="7tm_classA_rhodopsin-like"/>
    <property type="match status" value="1"/>
</dbReference>
<comment type="subcellular location">
    <subcellularLocation>
        <location evidence="1">Membrane</location>
    </subcellularLocation>
</comment>
<dbReference type="SUPFAM" id="SSF81321">
    <property type="entry name" value="Family A G protein-coupled receptor-like"/>
    <property type="match status" value="1"/>
</dbReference>
<name>Q4RV92_TETNG</name>
<keyword evidence="5" id="KW-0808">Transferase</keyword>
<evidence type="ECO:0000256" key="17">
    <source>
        <dbReference type="SAM" id="Phobius"/>
    </source>
</evidence>
<dbReference type="InterPro" id="IPR003690">
    <property type="entry name" value="MTERF"/>
</dbReference>
<evidence type="ECO:0000259" key="19">
    <source>
        <dbReference type="PROSITE" id="PS50262"/>
    </source>
</evidence>
<feature type="transmembrane region" description="Helical" evidence="17">
    <location>
        <begin position="766"/>
        <end position="788"/>
    </location>
</feature>
<evidence type="ECO:0000256" key="10">
    <source>
        <dbReference type="ARBA" id="ARBA00022946"/>
    </source>
</evidence>
<feature type="binding site" evidence="15">
    <location>
        <position position="223"/>
    </location>
    <ligand>
        <name>ATP</name>
        <dbReference type="ChEBI" id="CHEBI:30616"/>
    </ligand>
</feature>
<dbReference type="GO" id="GO:0004930">
    <property type="term" value="F:G protein-coupled receptor activity"/>
    <property type="evidence" value="ECO:0007669"/>
    <property type="project" value="InterPro"/>
</dbReference>
<feature type="domain" description="Protein kinase" evidence="18">
    <location>
        <begin position="194"/>
        <end position="547"/>
    </location>
</feature>
<dbReference type="InterPro" id="IPR017441">
    <property type="entry name" value="Protein_kinase_ATP_BS"/>
</dbReference>
<dbReference type="SMART" id="SM00220">
    <property type="entry name" value="S_TKc"/>
    <property type="match status" value="1"/>
</dbReference>
<dbReference type="PROSITE" id="PS00107">
    <property type="entry name" value="PROTEIN_KINASE_ATP"/>
    <property type="match status" value="1"/>
</dbReference>
<dbReference type="FunFam" id="3.30.200.20:FF:000346">
    <property type="entry name" value="PAS domain-containing serine/threonine-protein kinase"/>
    <property type="match status" value="1"/>
</dbReference>
<evidence type="ECO:0000256" key="4">
    <source>
        <dbReference type="ARBA" id="ARBA00022527"/>
    </source>
</evidence>
<evidence type="ECO:0000256" key="5">
    <source>
        <dbReference type="ARBA" id="ARBA00022679"/>
    </source>
</evidence>
<evidence type="ECO:0000259" key="18">
    <source>
        <dbReference type="PROSITE" id="PS50011"/>
    </source>
</evidence>
<feature type="compositionally biased region" description="Polar residues" evidence="16">
    <location>
        <begin position="81"/>
        <end position="92"/>
    </location>
</feature>
<dbReference type="GO" id="GO:0004674">
    <property type="term" value="F:protein serine/threonine kinase activity"/>
    <property type="evidence" value="ECO:0007669"/>
    <property type="project" value="UniProtKB-KW"/>
</dbReference>
<gene>
    <name evidence="20" type="ORF">GSTENG00028448001</name>
</gene>
<dbReference type="GO" id="GO:0003676">
    <property type="term" value="F:nucleic acid binding"/>
    <property type="evidence" value="ECO:0007669"/>
    <property type="project" value="InterPro"/>
</dbReference>
<feature type="transmembrane region" description="Helical" evidence="17">
    <location>
        <begin position="800"/>
        <end position="818"/>
    </location>
</feature>
<organism evidence="20">
    <name type="scientific">Tetraodon nigroviridis</name>
    <name type="common">Spotted green pufferfish</name>
    <name type="synonym">Chelonodon nigroviridis</name>
    <dbReference type="NCBI Taxonomy" id="99883"/>
    <lineage>
        <taxon>Eukaryota</taxon>
        <taxon>Metazoa</taxon>
        <taxon>Chordata</taxon>
        <taxon>Craniata</taxon>
        <taxon>Vertebrata</taxon>
        <taxon>Euteleostomi</taxon>
        <taxon>Actinopterygii</taxon>
        <taxon>Neopterygii</taxon>
        <taxon>Teleostei</taxon>
        <taxon>Neoteleostei</taxon>
        <taxon>Acanthomorphata</taxon>
        <taxon>Eupercaria</taxon>
        <taxon>Tetraodontiformes</taxon>
        <taxon>Tetradontoidea</taxon>
        <taxon>Tetraodontidae</taxon>
        <taxon>Tetraodon</taxon>
    </lineage>
</organism>
<dbReference type="GO" id="GO:0005524">
    <property type="term" value="F:ATP binding"/>
    <property type="evidence" value="ECO:0007669"/>
    <property type="project" value="UniProtKB-UniRule"/>
</dbReference>
<dbReference type="KEGG" id="tng:GSTEN00028448G001"/>
<dbReference type="PROSITE" id="PS50011">
    <property type="entry name" value="PROTEIN_KINASE_DOM"/>
    <property type="match status" value="1"/>
</dbReference>
<dbReference type="SUPFAM" id="SSF56112">
    <property type="entry name" value="Protein kinase-like (PK-like)"/>
    <property type="match status" value="1"/>
</dbReference>
<evidence type="ECO:0000256" key="6">
    <source>
        <dbReference type="ARBA" id="ARBA00022692"/>
    </source>
</evidence>
<evidence type="ECO:0000256" key="9">
    <source>
        <dbReference type="ARBA" id="ARBA00022840"/>
    </source>
</evidence>
<dbReference type="GO" id="GO:0016020">
    <property type="term" value="C:membrane"/>
    <property type="evidence" value="ECO:0007669"/>
    <property type="project" value="UniProtKB-SubCell"/>
</dbReference>
<dbReference type="EMBL" id="CAAE01014992">
    <property type="protein sequence ID" value="CAG07690.1"/>
    <property type="molecule type" value="Genomic_DNA"/>
</dbReference>
<dbReference type="AlphaFoldDB" id="Q4RV92"/>
<dbReference type="FunFam" id="1.10.510.10:FF:000351">
    <property type="entry name" value="PAS domain-containing serine/threonine-protein kinase"/>
    <property type="match status" value="1"/>
</dbReference>
<evidence type="ECO:0000313" key="20">
    <source>
        <dbReference type="EMBL" id="CAG07690.1"/>
    </source>
</evidence>
<dbReference type="Gene3D" id="1.20.1070.10">
    <property type="entry name" value="Rhodopsin 7-helix transmembrane proteins"/>
    <property type="match status" value="1"/>
</dbReference>
<dbReference type="Pfam" id="PF00001">
    <property type="entry name" value="7tm_1"/>
    <property type="match status" value="1"/>
</dbReference>
<evidence type="ECO:0000256" key="11">
    <source>
        <dbReference type="ARBA" id="ARBA00022989"/>
    </source>
</evidence>
<dbReference type="Gene3D" id="1.10.510.10">
    <property type="entry name" value="Transferase(Phosphotransferase) domain 1"/>
    <property type="match status" value="1"/>
</dbReference>
<dbReference type="InterPro" id="IPR017452">
    <property type="entry name" value="GPCR_Rhodpsn_7TM"/>
</dbReference>
<reference evidence="20" key="2">
    <citation type="submission" date="2004-02" db="EMBL/GenBank/DDBJ databases">
        <authorList>
            <consortium name="Genoscope"/>
            <consortium name="Whitehead Institute Centre for Genome Research"/>
        </authorList>
    </citation>
    <scope>NUCLEOTIDE SEQUENCE</scope>
</reference>
<keyword evidence="10" id="KW-0809">Transit peptide</keyword>
<evidence type="ECO:0000256" key="2">
    <source>
        <dbReference type="ARBA" id="ARBA00007692"/>
    </source>
</evidence>
<dbReference type="PROSITE" id="PS00108">
    <property type="entry name" value="PROTEIN_KINASE_ST"/>
    <property type="match status" value="1"/>
</dbReference>
<dbReference type="GO" id="GO:0045719">
    <property type="term" value="P:negative regulation of glycogen biosynthetic process"/>
    <property type="evidence" value="ECO:0007669"/>
    <property type="project" value="TreeGrafter"/>
</dbReference>
<dbReference type="GO" id="GO:0005829">
    <property type="term" value="C:cytosol"/>
    <property type="evidence" value="ECO:0007669"/>
    <property type="project" value="TreeGrafter"/>
</dbReference>
<keyword evidence="7 15" id="KW-0547">Nucleotide-binding</keyword>
<dbReference type="PANTHER" id="PTHR24346:SF51">
    <property type="entry name" value="PAS DOMAIN-CONTAINING SERINE_THREONINE-PROTEIN KINASE"/>
    <property type="match status" value="1"/>
</dbReference>
<dbReference type="InterPro" id="IPR000276">
    <property type="entry name" value="GPCR_Rhodpsn"/>
</dbReference>
<keyword evidence="8" id="KW-0418">Kinase</keyword>
<dbReference type="Pfam" id="PF00069">
    <property type="entry name" value="Pkinase"/>
    <property type="match status" value="1"/>
</dbReference>